<keyword evidence="3" id="KW-1185">Reference proteome</keyword>
<organism evidence="2 3">
    <name type="scientific">Streptantibioticus parmotrematis</name>
    <dbReference type="NCBI Taxonomy" id="2873249"/>
    <lineage>
        <taxon>Bacteria</taxon>
        <taxon>Bacillati</taxon>
        <taxon>Actinomycetota</taxon>
        <taxon>Actinomycetes</taxon>
        <taxon>Kitasatosporales</taxon>
        <taxon>Streptomycetaceae</taxon>
        <taxon>Streptantibioticus</taxon>
    </lineage>
</organism>
<evidence type="ECO:0000259" key="1">
    <source>
        <dbReference type="PROSITE" id="PS51186"/>
    </source>
</evidence>
<name>A0ABS7QWS3_9ACTN</name>
<dbReference type="Gene3D" id="3.40.630.30">
    <property type="match status" value="1"/>
</dbReference>
<dbReference type="PANTHER" id="PTHR43441:SF10">
    <property type="entry name" value="ACETYLTRANSFERASE"/>
    <property type="match status" value="1"/>
</dbReference>
<accession>A0ABS7QWS3</accession>
<dbReference type="Pfam" id="PF13302">
    <property type="entry name" value="Acetyltransf_3"/>
    <property type="match status" value="1"/>
</dbReference>
<dbReference type="InterPro" id="IPR016181">
    <property type="entry name" value="Acyl_CoA_acyltransferase"/>
</dbReference>
<dbReference type="RefSeq" id="WP_222980399.1">
    <property type="nucleotide sequence ID" value="NZ_JAINVZ010000017.1"/>
</dbReference>
<dbReference type="Proteomes" id="UP001198565">
    <property type="component" value="Unassembled WGS sequence"/>
</dbReference>
<dbReference type="PANTHER" id="PTHR43441">
    <property type="entry name" value="RIBOSOMAL-PROTEIN-SERINE ACETYLTRANSFERASE"/>
    <property type="match status" value="1"/>
</dbReference>
<dbReference type="EMBL" id="JAINVZ010000017">
    <property type="protein sequence ID" value="MBY8887665.1"/>
    <property type="molecule type" value="Genomic_DNA"/>
</dbReference>
<evidence type="ECO:0000313" key="3">
    <source>
        <dbReference type="Proteomes" id="UP001198565"/>
    </source>
</evidence>
<feature type="domain" description="N-acetyltransferase" evidence="1">
    <location>
        <begin position="17"/>
        <end position="175"/>
    </location>
</feature>
<evidence type="ECO:0000313" key="2">
    <source>
        <dbReference type="EMBL" id="MBY8887665.1"/>
    </source>
</evidence>
<gene>
    <name evidence="2" type="ORF">K7472_22895</name>
</gene>
<reference evidence="2 3" key="1">
    <citation type="submission" date="2021-08" db="EMBL/GenBank/DDBJ databases">
        <title>Streptomyces sp. PTM05 isolated from lichen.</title>
        <authorList>
            <person name="Somphong A."/>
            <person name="Phongsopitanun W."/>
            <person name="Tanasupawat S."/>
        </authorList>
    </citation>
    <scope>NUCLEOTIDE SEQUENCE [LARGE SCALE GENOMIC DNA]</scope>
    <source>
        <strain evidence="2 3">Ptm05</strain>
    </source>
</reference>
<proteinExistence type="predicted"/>
<comment type="caution">
    <text evidence="2">The sequence shown here is derived from an EMBL/GenBank/DDBJ whole genome shotgun (WGS) entry which is preliminary data.</text>
</comment>
<dbReference type="SUPFAM" id="SSF55729">
    <property type="entry name" value="Acyl-CoA N-acyltransferases (Nat)"/>
    <property type="match status" value="1"/>
</dbReference>
<dbReference type="InterPro" id="IPR051908">
    <property type="entry name" value="Ribosomal_N-acetyltransferase"/>
</dbReference>
<dbReference type="PROSITE" id="PS51186">
    <property type="entry name" value="GNAT"/>
    <property type="match status" value="1"/>
</dbReference>
<dbReference type="InterPro" id="IPR000182">
    <property type="entry name" value="GNAT_dom"/>
</dbReference>
<sequence length="180" mass="19411">MPEPPFDVPRLPAGDAFVLRPWTLADLPLVEEASADPYIPLITTVPAAYSHAAVERQWDRATRGTGWPFVVERVTDGRAVGTVGLWSAPHGRASAGYWIAPSARGGGVALAGLRAVTGWAFAALGLARVELYVEPWNTASRRTAESAGFRVEGLLRSWQEVGGVRRDMLMYARLPADSEG</sequence>
<protein>
    <submittedName>
        <fullName evidence="2">GNAT family N-acetyltransferase</fullName>
    </submittedName>
</protein>